<evidence type="ECO:0000256" key="5">
    <source>
        <dbReference type="ARBA" id="ARBA00023002"/>
    </source>
</evidence>
<dbReference type="InterPro" id="IPR000447">
    <property type="entry name" value="G3P_DH_FAD-dep"/>
</dbReference>
<dbReference type="RefSeq" id="WP_015798314.1">
    <property type="nucleotide sequence ID" value="NC_013124.1"/>
</dbReference>
<dbReference type="SUPFAM" id="SSF51905">
    <property type="entry name" value="FAD/NAD(P)-binding domain"/>
    <property type="match status" value="1"/>
</dbReference>
<dbReference type="Gene3D" id="1.10.10.1100">
    <property type="entry name" value="BFD-like [2Fe-2S]-binding domain"/>
    <property type="match status" value="1"/>
</dbReference>
<dbReference type="AlphaFoldDB" id="C7LYL7"/>
<evidence type="ECO:0000313" key="8">
    <source>
        <dbReference type="Proteomes" id="UP000000771"/>
    </source>
</evidence>
<evidence type="ECO:0000256" key="2">
    <source>
        <dbReference type="ARBA" id="ARBA00007330"/>
    </source>
</evidence>
<dbReference type="GO" id="GO:0004368">
    <property type="term" value="F:glycerol-3-phosphate dehydrogenase (quinone) activity"/>
    <property type="evidence" value="ECO:0007669"/>
    <property type="project" value="InterPro"/>
</dbReference>
<sequence>MTRRRVVVIGAGATGLGVGVDLATRGIEAVVVERHAVGAGTSGRFHGLAHSGGRYAVTDPLAAAECARELAVLRQIAPGALEATGGWFVRTSDDDAFEQAWLRGTASAGIEVREVPLDVARAQVPAAAARARRVFWVPDGVLEGFELLRGLVRTLRRFGGDVLEGSEVIGLVRDGARAAGVVVRQGDREVVVGADAVVNAAGPLSGVVGRRLGAEVPVAPSFGTMLIFADRRLPLVVNHLERPSDGDIFVPHGETVILGTTDVPHEDGEALPPSRQEVARLVELGARFVPEVRTWRPMRAFTGVRPLVADPGAGGPRGLSRSHTIVDHGARDGIAGLFAIIGGKWTTYRLMGEQTGDAVASYLEVTAPSATRSLVVVPARVRGRAPTSSETLCTCEGVGRDELVGEGSLDRWRVEHWATMGPCQGTFCAHRLAARAAELTGGALESEALDALRAERARGVDAVAYGAQARLRALASEQRRWWGWGS</sequence>
<dbReference type="InterPro" id="IPR041854">
    <property type="entry name" value="BFD-like_2Fe2S-bd_dom_sf"/>
</dbReference>
<proteinExistence type="inferred from homology"/>
<dbReference type="SUPFAM" id="SSF54373">
    <property type="entry name" value="FAD-linked reductases, C-terminal domain"/>
    <property type="match status" value="1"/>
</dbReference>
<dbReference type="InterPro" id="IPR006076">
    <property type="entry name" value="FAD-dep_OxRdtase"/>
</dbReference>
<evidence type="ECO:0000256" key="3">
    <source>
        <dbReference type="ARBA" id="ARBA00022630"/>
    </source>
</evidence>
<dbReference type="OrthoDB" id="9766796at2"/>
<evidence type="ECO:0000259" key="6">
    <source>
        <dbReference type="Pfam" id="PF01266"/>
    </source>
</evidence>
<dbReference type="Pfam" id="PF01266">
    <property type="entry name" value="DAO"/>
    <property type="match status" value="1"/>
</dbReference>
<dbReference type="PRINTS" id="PR01001">
    <property type="entry name" value="FADG3PDH"/>
</dbReference>
<dbReference type="PANTHER" id="PTHR11985:SF15">
    <property type="entry name" value="GLYCEROL-3-PHOSPHATE DEHYDROGENASE, MITOCHONDRIAL"/>
    <property type="match status" value="1"/>
</dbReference>
<comment type="cofactor">
    <cofactor evidence="1">
        <name>FAD</name>
        <dbReference type="ChEBI" id="CHEBI:57692"/>
    </cofactor>
</comment>
<accession>C7LYL7</accession>
<dbReference type="eggNOG" id="COG0578">
    <property type="taxonomic scope" value="Bacteria"/>
</dbReference>
<dbReference type="STRING" id="525909.Afer_0880"/>
<keyword evidence="4" id="KW-0274">FAD</keyword>
<name>C7LYL7_ACIFD</name>
<dbReference type="HOGENOM" id="CLU_015740_0_1_11"/>
<dbReference type="GO" id="GO:0006072">
    <property type="term" value="P:glycerol-3-phosphate metabolic process"/>
    <property type="evidence" value="ECO:0007669"/>
    <property type="project" value="InterPro"/>
</dbReference>
<dbReference type="PANTHER" id="PTHR11985">
    <property type="entry name" value="GLYCEROL-3-PHOSPHATE DEHYDROGENASE"/>
    <property type="match status" value="1"/>
</dbReference>
<dbReference type="KEGG" id="afo:Afer_0880"/>
<dbReference type="Proteomes" id="UP000000771">
    <property type="component" value="Chromosome"/>
</dbReference>
<keyword evidence="3" id="KW-0285">Flavoprotein</keyword>
<organism evidence="7 8">
    <name type="scientific">Acidimicrobium ferrooxidans (strain DSM 10331 / JCM 15462 / NBRC 103882 / ICP)</name>
    <dbReference type="NCBI Taxonomy" id="525909"/>
    <lineage>
        <taxon>Bacteria</taxon>
        <taxon>Bacillati</taxon>
        <taxon>Actinomycetota</taxon>
        <taxon>Acidimicrobiia</taxon>
        <taxon>Acidimicrobiales</taxon>
        <taxon>Acidimicrobiaceae</taxon>
        <taxon>Acidimicrobium</taxon>
    </lineage>
</organism>
<evidence type="ECO:0000256" key="4">
    <source>
        <dbReference type="ARBA" id="ARBA00022827"/>
    </source>
</evidence>
<evidence type="ECO:0000256" key="1">
    <source>
        <dbReference type="ARBA" id="ARBA00001974"/>
    </source>
</evidence>
<keyword evidence="5" id="KW-0560">Oxidoreductase</keyword>
<evidence type="ECO:0000313" key="7">
    <source>
        <dbReference type="EMBL" id="ACU53825.1"/>
    </source>
</evidence>
<gene>
    <name evidence="7" type="ordered locus">Afer_0880</name>
</gene>
<keyword evidence="8" id="KW-1185">Reference proteome</keyword>
<comment type="similarity">
    <text evidence="2">Belongs to the FAD-dependent glycerol-3-phosphate dehydrogenase family.</text>
</comment>
<dbReference type="InterPro" id="IPR036188">
    <property type="entry name" value="FAD/NAD-bd_sf"/>
</dbReference>
<reference evidence="7 8" key="1">
    <citation type="journal article" date="2009" name="Stand. Genomic Sci.">
        <title>Complete genome sequence of Acidimicrobium ferrooxidans type strain (ICP).</title>
        <authorList>
            <person name="Clum A."/>
            <person name="Nolan M."/>
            <person name="Lang E."/>
            <person name="Glavina Del Rio T."/>
            <person name="Tice H."/>
            <person name="Copeland A."/>
            <person name="Cheng J.F."/>
            <person name="Lucas S."/>
            <person name="Chen F."/>
            <person name="Bruce D."/>
            <person name="Goodwin L."/>
            <person name="Pitluck S."/>
            <person name="Ivanova N."/>
            <person name="Mavrommatis K."/>
            <person name="Mikhailova N."/>
            <person name="Pati A."/>
            <person name="Chen A."/>
            <person name="Palaniappan K."/>
            <person name="Goker M."/>
            <person name="Spring S."/>
            <person name="Land M."/>
            <person name="Hauser L."/>
            <person name="Chang Y.J."/>
            <person name="Jeffries C.C."/>
            <person name="Chain P."/>
            <person name="Bristow J."/>
            <person name="Eisen J.A."/>
            <person name="Markowitz V."/>
            <person name="Hugenholtz P."/>
            <person name="Kyrpides N.C."/>
            <person name="Klenk H.P."/>
            <person name="Lapidus A."/>
        </authorList>
    </citation>
    <scope>NUCLEOTIDE SEQUENCE [LARGE SCALE GENOMIC DNA]</scope>
    <source>
        <strain evidence="8">DSM 10331 / JCM 15462 / NBRC 103882 / ICP</strain>
    </source>
</reference>
<feature type="domain" description="FAD dependent oxidoreductase" evidence="6">
    <location>
        <begin position="5"/>
        <end position="348"/>
    </location>
</feature>
<dbReference type="EMBL" id="CP001631">
    <property type="protein sequence ID" value="ACU53825.1"/>
    <property type="molecule type" value="Genomic_DNA"/>
</dbReference>
<protein>
    <submittedName>
        <fullName evidence="7">FAD dependent oxidoreductase</fullName>
    </submittedName>
</protein>
<dbReference type="Gene3D" id="3.50.50.60">
    <property type="entry name" value="FAD/NAD(P)-binding domain"/>
    <property type="match status" value="3"/>
</dbReference>